<accession>A0ACC1K497</accession>
<proteinExistence type="predicted"/>
<evidence type="ECO:0000313" key="2">
    <source>
        <dbReference type="Proteomes" id="UP001140234"/>
    </source>
</evidence>
<protein>
    <submittedName>
        <fullName evidence="1">Uncharacterized protein</fullName>
    </submittedName>
</protein>
<organism evidence="1 2">
    <name type="scientific">Coemansia nantahalensis</name>
    <dbReference type="NCBI Taxonomy" id="2789366"/>
    <lineage>
        <taxon>Eukaryota</taxon>
        <taxon>Fungi</taxon>
        <taxon>Fungi incertae sedis</taxon>
        <taxon>Zoopagomycota</taxon>
        <taxon>Kickxellomycotina</taxon>
        <taxon>Kickxellomycetes</taxon>
        <taxon>Kickxellales</taxon>
        <taxon>Kickxellaceae</taxon>
        <taxon>Coemansia</taxon>
    </lineage>
</organism>
<sequence>MEHTAPLQVSFENLSYSVKVRARSKHDGSGSGGILGRVRAPFARTSYEDKTILHGLTGTFRPGRLTAILGPSGSGKTTLLNLLAGHEQSGTVTGGIWVNGRPASGASLRLLAGYVSQDDVILPTQTVREAIEMSIILRPPPLSTESQETSDGIAALGAAAGLRAAGEEGLPMPVSMEVPRPAQDAPKEGAAAARRRGKDAHVEQTGAHAIALLGLGRCQDTRVGDSADKGISGGERKRTAIAQEWVTQAPIMFLDEPTSGLDAYSALMVAKQLKSIAARGRTVVAVVHQPSSEMFELIDDLLVLLEGRIVYLGPRAGLVDYVAALGLPCAMYSNPADHIFNAVLFAHGGVATPGSRATTAEHADQLQLMWRQSEAGVQLQALVDGPELAPVHASQFRRTSPALAQLRYLTWRGAQNALRNPLVINMRLGQAVFFGLLIGFIFLNTDDRPADVLKQNFSGALFFVATSNFLLAVLSVVTAFAGERLVFLRESQGGYYALPAYFLSKNIIELPIQVIMPIIYSSISYWLLGLRHDGVKFIVYTVTAIALNLCGFSFGLFLAATFEDVSAVMTALPIMFLPFFLFGGLLVNTGNSTVWLRWIQWISPIKYGYTAIMKNQFAGFYIDGQPVGDAYLDAVQLGPFSVGVNIVFVLALAFATWVAAYLSLMRLARKSSGIHSRSRTRKLRQELEGPPDARFVARDKGADTAAE</sequence>
<reference evidence="1" key="1">
    <citation type="submission" date="2022-07" db="EMBL/GenBank/DDBJ databases">
        <title>Phylogenomic reconstructions and comparative analyses of Kickxellomycotina fungi.</title>
        <authorList>
            <person name="Reynolds N.K."/>
            <person name="Stajich J.E."/>
            <person name="Barry K."/>
            <person name="Grigoriev I.V."/>
            <person name="Crous P."/>
            <person name="Smith M.E."/>
        </authorList>
    </citation>
    <scope>NUCLEOTIDE SEQUENCE</scope>
    <source>
        <strain evidence="1">CBS 109366</strain>
    </source>
</reference>
<comment type="caution">
    <text evidence="1">The sequence shown here is derived from an EMBL/GenBank/DDBJ whole genome shotgun (WGS) entry which is preliminary data.</text>
</comment>
<evidence type="ECO:0000313" key="1">
    <source>
        <dbReference type="EMBL" id="KAJ2773143.1"/>
    </source>
</evidence>
<dbReference type="EMBL" id="JANBUJ010000266">
    <property type="protein sequence ID" value="KAJ2773143.1"/>
    <property type="molecule type" value="Genomic_DNA"/>
</dbReference>
<dbReference type="Proteomes" id="UP001140234">
    <property type="component" value="Unassembled WGS sequence"/>
</dbReference>
<keyword evidence="2" id="KW-1185">Reference proteome</keyword>
<name>A0ACC1K497_9FUNG</name>
<gene>
    <name evidence="1" type="ORF">IWQ57_001440</name>
</gene>